<keyword evidence="10" id="KW-0788">Thiol protease</keyword>
<name>A0A2K5DMC5_AOTNA</name>
<proteinExistence type="inferred from homology"/>
<keyword evidence="11" id="KW-0865">Zymogen</keyword>
<dbReference type="InterPro" id="IPR033139">
    <property type="entry name" value="Caspase_cys_AS"/>
</dbReference>
<dbReference type="PANTHER" id="PTHR48169:SF7">
    <property type="entry name" value="CASPASE 10"/>
    <property type="match status" value="1"/>
</dbReference>
<evidence type="ECO:0000256" key="1">
    <source>
        <dbReference type="ARBA" id="ARBA00004123"/>
    </source>
</evidence>
<reference evidence="20" key="1">
    <citation type="submission" date="2025-08" db="UniProtKB">
        <authorList>
            <consortium name="Ensembl"/>
        </authorList>
    </citation>
    <scope>IDENTIFICATION</scope>
</reference>
<dbReference type="GO" id="GO:0006915">
    <property type="term" value="P:apoptotic process"/>
    <property type="evidence" value="ECO:0007669"/>
    <property type="project" value="UniProtKB-KW"/>
</dbReference>
<dbReference type="InterPro" id="IPR029030">
    <property type="entry name" value="Caspase-like_dom_sf"/>
</dbReference>
<evidence type="ECO:0000256" key="10">
    <source>
        <dbReference type="ARBA" id="ARBA00022807"/>
    </source>
</evidence>
<evidence type="ECO:0000256" key="15">
    <source>
        <dbReference type="ARBA" id="ARBA00068172"/>
    </source>
</evidence>
<feature type="domain" description="DED" evidence="17">
    <location>
        <begin position="100"/>
        <end position="172"/>
    </location>
</feature>
<dbReference type="GeneTree" id="ENSGT00940000160319"/>
<protein>
    <recommendedName>
        <fullName evidence="15">Caspase-8</fullName>
        <ecNumber evidence="14">3.4.22.61</ecNumber>
    </recommendedName>
</protein>
<evidence type="ECO:0000256" key="6">
    <source>
        <dbReference type="ARBA" id="ARBA00022670"/>
    </source>
</evidence>
<dbReference type="Gene3D" id="3.40.50.1460">
    <property type="match status" value="1"/>
</dbReference>
<keyword evidence="6" id="KW-0645">Protease</keyword>
<dbReference type="PROSITE" id="PS50207">
    <property type="entry name" value="CASPASE_P10"/>
    <property type="match status" value="1"/>
</dbReference>
<dbReference type="InterPro" id="IPR001309">
    <property type="entry name" value="Pept_C14_p20"/>
</dbReference>
<evidence type="ECO:0000259" key="19">
    <source>
        <dbReference type="PROSITE" id="PS50208"/>
    </source>
</evidence>
<evidence type="ECO:0000256" key="8">
    <source>
        <dbReference type="ARBA" id="ARBA00022737"/>
    </source>
</evidence>
<dbReference type="InterPro" id="IPR002138">
    <property type="entry name" value="Pept_C14_p10"/>
</dbReference>
<gene>
    <name evidence="20" type="primary">CASP8</name>
</gene>
<dbReference type="CDD" id="cd08333">
    <property type="entry name" value="DED_Caspase_8_r1"/>
    <property type="match status" value="1"/>
</dbReference>
<evidence type="ECO:0000313" key="21">
    <source>
        <dbReference type="Proteomes" id="UP000233020"/>
    </source>
</evidence>
<evidence type="ECO:0000256" key="9">
    <source>
        <dbReference type="ARBA" id="ARBA00022801"/>
    </source>
</evidence>
<evidence type="ECO:0000259" key="18">
    <source>
        <dbReference type="PROSITE" id="PS50207"/>
    </source>
</evidence>
<dbReference type="EC" id="3.4.22.61" evidence="14"/>
<evidence type="ECO:0000256" key="7">
    <source>
        <dbReference type="ARBA" id="ARBA00022703"/>
    </source>
</evidence>
<comment type="catalytic activity">
    <reaction evidence="13">
        <text>Strict requirement for Asp at position P1 and has a preferred cleavage sequence of (Leu/Asp/Val)-Glu-Thr-Asp-|-(Gly/Ser/Ala).</text>
        <dbReference type="EC" id="3.4.22.61"/>
    </reaction>
</comment>
<organism evidence="20 21">
    <name type="scientific">Aotus nancymaae</name>
    <name type="common">Ma's night monkey</name>
    <dbReference type="NCBI Taxonomy" id="37293"/>
    <lineage>
        <taxon>Eukaryota</taxon>
        <taxon>Metazoa</taxon>
        <taxon>Chordata</taxon>
        <taxon>Craniata</taxon>
        <taxon>Vertebrata</taxon>
        <taxon>Euteleostomi</taxon>
        <taxon>Mammalia</taxon>
        <taxon>Eutheria</taxon>
        <taxon>Euarchontoglires</taxon>
        <taxon>Primates</taxon>
        <taxon>Haplorrhini</taxon>
        <taxon>Platyrrhini</taxon>
        <taxon>Aotidae</taxon>
        <taxon>Aotus</taxon>
    </lineage>
</organism>
<dbReference type="SMART" id="SM00031">
    <property type="entry name" value="DED"/>
    <property type="match status" value="2"/>
</dbReference>
<keyword evidence="21" id="KW-1185">Reference proteome</keyword>
<sequence>MAFSKMLFDIGEELGSEELAALKFLSLDYIPQRKQEPIKDALMLFQRLQEKRMLEESNLSFLKELLFRINRLDLLNKYLDTSKEEMERELQTPGSAQISAYRVMLYQISEDVSRSELRSFKFLLNKEISKCKLDDDMALSKTFEELHFEIRPYNDCTGEKIYEILQSYQRMDHSNKDCFICCILSHGDKGVIYGTDGHEAPIYELTSQFTGLKCPSLAGKPKVFFIQACQGDNYQKGIPVETDSEEQPYLEMDLSSPQTRYIPDEADFLLGMATVNNCVSYRNPAEGTWYIQSLCQSLRERCPRGDDILAILTEVNYEVSNKDDKKNMGKQMPQPTFTLRKKLVFSSD</sequence>
<evidence type="ECO:0000256" key="12">
    <source>
        <dbReference type="ARBA" id="ARBA00023242"/>
    </source>
</evidence>
<dbReference type="AlphaFoldDB" id="A0A2K5DMC5"/>
<dbReference type="PROSITE" id="PS01122">
    <property type="entry name" value="CASPASE_CYS"/>
    <property type="match status" value="1"/>
</dbReference>
<dbReference type="InterPro" id="IPR016129">
    <property type="entry name" value="Caspase_his_AS"/>
</dbReference>
<dbReference type="Pfam" id="PF01335">
    <property type="entry name" value="DED"/>
    <property type="match status" value="1"/>
</dbReference>
<dbReference type="PROSITE" id="PS50208">
    <property type="entry name" value="CASPASE_P20"/>
    <property type="match status" value="1"/>
</dbReference>
<dbReference type="PANTHER" id="PTHR48169">
    <property type="entry name" value="DED DOMAIN-CONTAINING PROTEIN"/>
    <property type="match status" value="1"/>
</dbReference>
<dbReference type="FunFam" id="3.40.50.1460:FF:000008">
    <property type="entry name" value="caspase-8 isoform X1"/>
    <property type="match status" value="1"/>
</dbReference>
<dbReference type="InterPro" id="IPR011029">
    <property type="entry name" value="DEATH-like_dom_sf"/>
</dbReference>
<dbReference type="InterPro" id="IPR001875">
    <property type="entry name" value="DED_dom"/>
</dbReference>
<dbReference type="FunFam" id="1.10.533.10:FF:000017">
    <property type="entry name" value="caspase-8 isoform X1"/>
    <property type="match status" value="1"/>
</dbReference>
<evidence type="ECO:0000256" key="11">
    <source>
        <dbReference type="ARBA" id="ARBA00023145"/>
    </source>
</evidence>
<keyword evidence="4" id="KW-0963">Cytoplasm</keyword>
<feature type="domain" description="Caspase family p20" evidence="19">
    <location>
        <begin position="135"/>
        <end position="233"/>
    </location>
</feature>
<evidence type="ECO:0000256" key="13">
    <source>
        <dbReference type="ARBA" id="ARBA00051626"/>
    </source>
</evidence>
<evidence type="ECO:0000256" key="16">
    <source>
        <dbReference type="RuleBase" id="RU003971"/>
    </source>
</evidence>
<dbReference type="SUPFAM" id="SSF52129">
    <property type="entry name" value="Caspase-like"/>
    <property type="match status" value="1"/>
</dbReference>
<dbReference type="GO" id="GO:0005634">
    <property type="term" value="C:nucleus"/>
    <property type="evidence" value="ECO:0007669"/>
    <property type="project" value="UniProtKB-SubCell"/>
</dbReference>
<dbReference type="PROSITE" id="PS01121">
    <property type="entry name" value="CASPASE_HIS"/>
    <property type="match status" value="1"/>
</dbReference>
<evidence type="ECO:0000256" key="3">
    <source>
        <dbReference type="ARBA" id="ARBA00010134"/>
    </source>
</evidence>
<dbReference type="PRINTS" id="PR00376">
    <property type="entry name" value="IL1BCENZYME"/>
</dbReference>
<dbReference type="InterPro" id="IPR015917">
    <property type="entry name" value="Pept_C14A"/>
</dbReference>
<evidence type="ECO:0000256" key="2">
    <source>
        <dbReference type="ARBA" id="ARBA00004496"/>
    </source>
</evidence>
<keyword evidence="12" id="KW-0539">Nucleus</keyword>
<evidence type="ECO:0000256" key="5">
    <source>
        <dbReference type="ARBA" id="ARBA00022553"/>
    </source>
</evidence>
<dbReference type="PROSITE" id="PS50168">
    <property type="entry name" value="DED"/>
    <property type="match status" value="2"/>
</dbReference>
<keyword evidence="9" id="KW-0378">Hydrolase</keyword>
<accession>A0A2K5DMC5</accession>
<dbReference type="GO" id="GO:0051604">
    <property type="term" value="P:protein maturation"/>
    <property type="evidence" value="ECO:0007669"/>
    <property type="project" value="UniProtKB-ARBA"/>
</dbReference>
<keyword evidence="5" id="KW-0597">Phosphoprotein</keyword>
<feature type="domain" description="DED" evidence="17">
    <location>
        <begin position="2"/>
        <end position="80"/>
    </location>
</feature>
<dbReference type="CDD" id="cd00032">
    <property type="entry name" value="CASc"/>
    <property type="match status" value="1"/>
</dbReference>
<dbReference type="GO" id="GO:0004197">
    <property type="term" value="F:cysteine-type endopeptidase activity"/>
    <property type="evidence" value="ECO:0007669"/>
    <property type="project" value="InterPro"/>
</dbReference>
<dbReference type="Pfam" id="PF00656">
    <property type="entry name" value="Peptidase_C14"/>
    <property type="match status" value="1"/>
</dbReference>
<evidence type="ECO:0000256" key="4">
    <source>
        <dbReference type="ARBA" id="ARBA00022490"/>
    </source>
</evidence>
<dbReference type="Gene3D" id="1.10.533.10">
    <property type="entry name" value="Death Domain, Fas"/>
    <property type="match status" value="1"/>
</dbReference>
<dbReference type="GO" id="GO:0032991">
    <property type="term" value="C:protein-containing complex"/>
    <property type="evidence" value="ECO:0007669"/>
    <property type="project" value="UniProtKB-ARBA"/>
</dbReference>
<dbReference type="InterPro" id="IPR033170">
    <property type="entry name" value="Caspase-8_DED1"/>
</dbReference>
<dbReference type="SMART" id="SM00115">
    <property type="entry name" value="CASc"/>
    <property type="match status" value="1"/>
</dbReference>
<evidence type="ECO:0000313" key="20">
    <source>
        <dbReference type="Ensembl" id="ENSANAP00000022108.1"/>
    </source>
</evidence>
<dbReference type="GO" id="GO:0006508">
    <property type="term" value="P:proteolysis"/>
    <property type="evidence" value="ECO:0007669"/>
    <property type="project" value="UniProtKB-KW"/>
</dbReference>
<dbReference type="GO" id="GO:0005886">
    <property type="term" value="C:plasma membrane"/>
    <property type="evidence" value="ECO:0007669"/>
    <property type="project" value="UniProtKB-ARBA"/>
</dbReference>
<evidence type="ECO:0000259" key="17">
    <source>
        <dbReference type="PROSITE" id="PS50168"/>
    </source>
</evidence>
<keyword evidence="7" id="KW-0053">Apoptosis</keyword>
<feature type="domain" description="Caspase family p10" evidence="18">
    <location>
        <begin position="258"/>
        <end position="347"/>
    </location>
</feature>
<keyword evidence="8" id="KW-0677">Repeat</keyword>
<dbReference type="Ensembl" id="ENSANAT00000040001.1">
    <property type="protein sequence ID" value="ENSANAP00000022108.1"/>
    <property type="gene ID" value="ENSANAG00000028822.1"/>
</dbReference>
<dbReference type="Proteomes" id="UP000233020">
    <property type="component" value="Unplaced"/>
</dbReference>
<evidence type="ECO:0000256" key="14">
    <source>
        <dbReference type="ARBA" id="ARBA00066479"/>
    </source>
</evidence>
<dbReference type="InterPro" id="IPR011600">
    <property type="entry name" value="Pept_C14_caspase"/>
</dbReference>
<dbReference type="GO" id="GO:0043065">
    <property type="term" value="P:positive regulation of apoptotic process"/>
    <property type="evidence" value="ECO:0007669"/>
    <property type="project" value="UniProtKB-ARBA"/>
</dbReference>
<dbReference type="SUPFAM" id="SSF47986">
    <property type="entry name" value="DEATH domain"/>
    <property type="match status" value="1"/>
</dbReference>
<comment type="similarity">
    <text evidence="3 16">Belongs to the peptidase C14A family.</text>
</comment>
<dbReference type="GO" id="GO:0005737">
    <property type="term" value="C:cytoplasm"/>
    <property type="evidence" value="ECO:0007669"/>
    <property type="project" value="UniProtKB-SubCell"/>
</dbReference>
<comment type="subcellular location">
    <subcellularLocation>
        <location evidence="2">Cytoplasm</location>
    </subcellularLocation>
    <subcellularLocation>
        <location evidence="1">Nucleus</location>
    </subcellularLocation>
</comment>
<reference evidence="20" key="2">
    <citation type="submission" date="2025-09" db="UniProtKB">
        <authorList>
            <consortium name="Ensembl"/>
        </authorList>
    </citation>
    <scope>IDENTIFICATION</scope>
</reference>